<reference evidence="3" key="1">
    <citation type="submission" date="2023-07" db="EMBL/GenBank/DDBJ databases">
        <authorList>
            <consortium name="CYATHOMIX"/>
        </authorList>
    </citation>
    <scope>NUCLEOTIDE SEQUENCE</scope>
    <source>
        <strain evidence="3">N/A</strain>
    </source>
</reference>
<dbReference type="AlphaFoldDB" id="A0AA36DMF9"/>
<keyword evidence="4" id="KW-1185">Reference proteome</keyword>
<proteinExistence type="predicted"/>
<dbReference type="Pfam" id="PF10328">
    <property type="entry name" value="7TM_GPCR_Srx"/>
    <property type="match status" value="1"/>
</dbReference>
<feature type="transmembrane region" description="Helical" evidence="1">
    <location>
        <begin position="58"/>
        <end position="80"/>
    </location>
</feature>
<evidence type="ECO:0000313" key="3">
    <source>
        <dbReference type="EMBL" id="CAJ0588692.1"/>
    </source>
</evidence>
<organism evidence="3 4">
    <name type="scientific">Cylicocyclus nassatus</name>
    <name type="common">Nematode worm</name>
    <dbReference type="NCBI Taxonomy" id="53992"/>
    <lineage>
        <taxon>Eukaryota</taxon>
        <taxon>Metazoa</taxon>
        <taxon>Ecdysozoa</taxon>
        <taxon>Nematoda</taxon>
        <taxon>Chromadorea</taxon>
        <taxon>Rhabditida</taxon>
        <taxon>Rhabditina</taxon>
        <taxon>Rhabditomorpha</taxon>
        <taxon>Strongyloidea</taxon>
        <taxon>Strongylidae</taxon>
        <taxon>Cylicocyclus</taxon>
    </lineage>
</organism>
<gene>
    <name evidence="3" type="ORF">CYNAS_LOCUS675</name>
</gene>
<accession>A0AA36DMF9</accession>
<dbReference type="InterPro" id="IPR019430">
    <property type="entry name" value="7TM_GPCR_serpentine_rcpt_Srx"/>
</dbReference>
<name>A0AA36DMF9_CYLNA</name>
<keyword evidence="1" id="KW-0472">Membrane</keyword>
<dbReference type="EMBL" id="CATQJL010000001">
    <property type="protein sequence ID" value="CAJ0588692.1"/>
    <property type="molecule type" value="Genomic_DNA"/>
</dbReference>
<feature type="domain" description="7TM GPCR serpentine receptor class x (Srx)" evidence="2">
    <location>
        <begin position="29"/>
        <end position="131"/>
    </location>
</feature>
<evidence type="ECO:0000259" key="2">
    <source>
        <dbReference type="Pfam" id="PF10328"/>
    </source>
</evidence>
<evidence type="ECO:0000256" key="1">
    <source>
        <dbReference type="SAM" id="Phobius"/>
    </source>
</evidence>
<dbReference type="Gene3D" id="1.20.1070.10">
    <property type="entry name" value="Rhodopsin 7-helix transmembrane proteins"/>
    <property type="match status" value="1"/>
</dbReference>
<dbReference type="Proteomes" id="UP001176961">
    <property type="component" value="Unassembled WGS sequence"/>
</dbReference>
<comment type="caution">
    <text evidence="3">The sequence shown here is derived from an EMBL/GenBank/DDBJ whole genome shotgun (WGS) entry which is preliminary data.</text>
</comment>
<feature type="transmembrane region" description="Helical" evidence="1">
    <location>
        <begin position="117"/>
        <end position="141"/>
    </location>
</feature>
<keyword evidence="1" id="KW-0812">Transmembrane</keyword>
<keyword evidence="1" id="KW-1133">Transmembrane helix</keyword>
<sequence>MVVDMFLYLNLILHDLPSFIVDRDILPLFTRWCAFTYYTESHSWYFDFTKPYSNVYRIVNLILQGICVVFIVITDTLIIWKIYYLRRSGKQAIVLTPQHAFAKRRGNSREVRLVKNFLLLSICFLLMTICFNLHLGFGFWMDLATKSTSLLNLAKWAIYGLGNPVIRSKVLHPFEIRKTITKPTSTPTRIKPDFT</sequence>
<evidence type="ECO:0000313" key="4">
    <source>
        <dbReference type="Proteomes" id="UP001176961"/>
    </source>
</evidence>
<protein>
    <recommendedName>
        <fullName evidence="2">7TM GPCR serpentine receptor class x (Srx) domain-containing protein</fullName>
    </recommendedName>
</protein>